<dbReference type="Proteomes" id="UP000243498">
    <property type="component" value="Unassembled WGS sequence"/>
</dbReference>
<dbReference type="GO" id="GO:0030976">
    <property type="term" value="F:thiamine pyrophosphate binding"/>
    <property type="evidence" value="ECO:0007669"/>
    <property type="project" value="InterPro"/>
</dbReference>
<name>A0A166S332_METRR</name>
<keyword evidence="3" id="KW-0456">Lyase</keyword>
<evidence type="ECO:0000256" key="2">
    <source>
        <dbReference type="ARBA" id="ARBA00023052"/>
    </source>
</evidence>
<dbReference type="OrthoDB" id="16262at2759"/>
<evidence type="ECO:0000313" key="6">
    <source>
        <dbReference type="EMBL" id="OAA35925.1"/>
    </source>
</evidence>
<dbReference type="Pfam" id="PF02775">
    <property type="entry name" value="TPP_enzyme_C"/>
    <property type="match status" value="1"/>
</dbReference>
<dbReference type="Pfam" id="PF02776">
    <property type="entry name" value="TPP_enzyme_N"/>
    <property type="match status" value="1"/>
</dbReference>
<dbReference type="SUPFAM" id="SSF52518">
    <property type="entry name" value="Thiamin diphosphate-binding fold (THDP-binding)"/>
    <property type="match status" value="2"/>
</dbReference>
<keyword evidence="1" id="KW-0210">Decarboxylase</keyword>
<dbReference type="InterPro" id="IPR029061">
    <property type="entry name" value="THDP-binding"/>
</dbReference>
<evidence type="ECO:0000256" key="3">
    <source>
        <dbReference type="ARBA" id="ARBA00023239"/>
    </source>
</evidence>
<feature type="domain" description="Thiamine pyrophosphate enzyme TPP-binding" evidence="4">
    <location>
        <begin position="252"/>
        <end position="330"/>
    </location>
</feature>
<proteinExistence type="predicted"/>
<dbReference type="CDD" id="cd07035">
    <property type="entry name" value="TPP_PYR_POX_like"/>
    <property type="match status" value="1"/>
</dbReference>
<comment type="caution">
    <text evidence="6">The sequence shown here is derived from an EMBL/GenBank/DDBJ whole genome shotgun (WGS) entry which is preliminary data.</text>
</comment>
<dbReference type="PANTHER" id="PTHR42818">
    <property type="entry name" value="SULFOPYRUVATE DECARBOXYLASE SUBUNIT ALPHA"/>
    <property type="match status" value="1"/>
</dbReference>
<evidence type="ECO:0000259" key="5">
    <source>
        <dbReference type="Pfam" id="PF02776"/>
    </source>
</evidence>
<dbReference type="AlphaFoldDB" id="A0A166S332"/>
<dbReference type="InterPro" id="IPR051818">
    <property type="entry name" value="TPP_dependent_decarboxylase"/>
</dbReference>
<dbReference type="PANTHER" id="PTHR42818:SF1">
    <property type="entry name" value="SULFOPYRUVATE DECARBOXYLASE"/>
    <property type="match status" value="1"/>
</dbReference>
<dbReference type="NCBIfam" id="TIGR03297">
    <property type="entry name" value="Ppyr-DeCO2ase"/>
    <property type="match status" value="1"/>
</dbReference>
<evidence type="ECO:0000313" key="7">
    <source>
        <dbReference type="Proteomes" id="UP000243498"/>
    </source>
</evidence>
<organism evidence="6 7">
    <name type="scientific">Metarhizium rileyi (strain RCEF 4871)</name>
    <name type="common">Nomuraea rileyi</name>
    <dbReference type="NCBI Taxonomy" id="1649241"/>
    <lineage>
        <taxon>Eukaryota</taxon>
        <taxon>Fungi</taxon>
        <taxon>Dikarya</taxon>
        <taxon>Ascomycota</taxon>
        <taxon>Pezizomycotina</taxon>
        <taxon>Sordariomycetes</taxon>
        <taxon>Hypocreomycetidae</taxon>
        <taxon>Hypocreales</taxon>
        <taxon>Clavicipitaceae</taxon>
        <taxon>Metarhizium</taxon>
    </lineage>
</organism>
<dbReference type="STRING" id="1081105.A0A166S332"/>
<dbReference type="InterPro" id="IPR017684">
    <property type="entry name" value="Phosphono-pyrv_decarboxylase"/>
</dbReference>
<dbReference type="GO" id="GO:0032923">
    <property type="term" value="P:organic phosphonate biosynthetic process"/>
    <property type="evidence" value="ECO:0007669"/>
    <property type="project" value="InterPro"/>
</dbReference>
<dbReference type="Gene3D" id="3.40.50.970">
    <property type="match status" value="2"/>
</dbReference>
<keyword evidence="7" id="KW-1185">Reference proteome</keyword>
<evidence type="ECO:0000256" key="1">
    <source>
        <dbReference type="ARBA" id="ARBA00022793"/>
    </source>
</evidence>
<dbReference type="InterPro" id="IPR011766">
    <property type="entry name" value="TPP_enzyme_TPP-bd"/>
</dbReference>
<protein>
    <submittedName>
        <fullName evidence="6">Phosphonopyruvate decarboxylase</fullName>
    </submittedName>
</protein>
<gene>
    <name evidence="6" type="ORF">NOR_07733</name>
</gene>
<feature type="domain" description="Thiamine pyrophosphate enzyme N-terminal TPP-binding" evidence="5">
    <location>
        <begin position="11"/>
        <end position="111"/>
    </location>
</feature>
<accession>A0A166S332</accession>
<dbReference type="InterPro" id="IPR012001">
    <property type="entry name" value="Thiamin_PyroP_enz_TPP-bd_dom"/>
</dbReference>
<dbReference type="EMBL" id="AZHC01000038">
    <property type="protein sequence ID" value="OAA35925.1"/>
    <property type="molecule type" value="Genomic_DNA"/>
</dbReference>
<reference evidence="6 7" key="1">
    <citation type="journal article" date="2016" name="Genome Biol. Evol.">
        <title>Divergent and convergent evolution of fungal pathogenicity.</title>
        <authorList>
            <person name="Shang Y."/>
            <person name="Xiao G."/>
            <person name="Zheng P."/>
            <person name="Cen K."/>
            <person name="Zhan S."/>
            <person name="Wang C."/>
        </authorList>
    </citation>
    <scope>NUCLEOTIDE SEQUENCE [LARGE SCALE GENOMIC DNA]</scope>
    <source>
        <strain evidence="6 7">RCEF 4871</strain>
    </source>
</reference>
<dbReference type="GO" id="GO:0033980">
    <property type="term" value="F:phosphonopyruvate decarboxylase activity"/>
    <property type="evidence" value="ECO:0007669"/>
    <property type="project" value="InterPro"/>
</dbReference>
<keyword evidence="2" id="KW-0786">Thiamine pyrophosphate</keyword>
<sequence length="392" mass="42373">MPFDPSQFYHDVLEANGIKVAFGVPDSVLSGLSNFLFATGSMDRHIITANEGGAVALASGYHLATGRVALVYMQNSGLANALNPLQSLAAKEVFGIPMLLVIGWRGKPTIQDEPQHALVGPRLMDMLASHDLPAEELPDTISEARDMVACLVEQARRTSSPVSLIVPPRRFSDYKQESWPSLPAPVLFRRSNLQVWTSAAQELPLSREAAIRCVLREVRKTDITVSSLGGASRELYMIRQEKDGSIGADFMSIGAMGHAFALAHGISIGCPSRRVFCLDGDGSFLMHVGNNAVLAGTSQHHVIHILLYNGVYESTGGQPLMLSKANFYALAEGLPYNEKYAVDSAEMLAKACSSAQANTLIIVSVNSFVSKSLPRPSGSPRLWKESFMASLR</sequence>
<evidence type="ECO:0000259" key="4">
    <source>
        <dbReference type="Pfam" id="PF02775"/>
    </source>
</evidence>